<feature type="active site" description="Proton acceptor" evidence="1">
    <location>
        <position position="23"/>
    </location>
</feature>
<organism evidence="3 4">
    <name type="scientific">Pontivivens insulae</name>
    <dbReference type="NCBI Taxonomy" id="1639689"/>
    <lineage>
        <taxon>Bacteria</taxon>
        <taxon>Pseudomonadati</taxon>
        <taxon>Pseudomonadota</taxon>
        <taxon>Alphaproteobacteria</taxon>
        <taxon>Rhodobacterales</taxon>
        <taxon>Paracoccaceae</taxon>
        <taxon>Pontivivens</taxon>
    </lineage>
</organism>
<evidence type="ECO:0000256" key="2">
    <source>
        <dbReference type="PIRSR" id="PIRSR620023-2"/>
    </source>
</evidence>
<dbReference type="NCBIfam" id="TIGR03590">
    <property type="entry name" value="PseG"/>
    <property type="match status" value="1"/>
</dbReference>
<dbReference type="EC" id="3.6.1.57" evidence="3"/>
<keyword evidence="4" id="KW-1185">Reference proteome</keyword>
<proteinExistence type="predicted"/>
<dbReference type="AlphaFoldDB" id="A0A2R8A7G6"/>
<feature type="binding site" evidence="2">
    <location>
        <position position="265"/>
    </location>
    <ligand>
        <name>substrate</name>
    </ligand>
</feature>
<feature type="binding site" evidence="2">
    <location>
        <position position="165"/>
    </location>
    <ligand>
        <name>substrate</name>
    </ligand>
</feature>
<accession>A0A2R8A7G6</accession>
<keyword evidence="3" id="KW-0378">Hydrolase</keyword>
<dbReference type="EMBL" id="OMKW01000001">
    <property type="protein sequence ID" value="SPF28184.1"/>
    <property type="molecule type" value="Genomic_DNA"/>
</dbReference>
<dbReference type="Gene3D" id="3.40.50.11190">
    <property type="match status" value="1"/>
</dbReference>
<reference evidence="3 4" key="1">
    <citation type="submission" date="2018-03" db="EMBL/GenBank/DDBJ databases">
        <authorList>
            <person name="Keele B.F."/>
        </authorList>
    </citation>
    <scope>NUCLEOTIDE SEQUENCE [LARGE SCALE GENOMIC DNA]</scope>
    <source>
        <strain evidence="3 4">CeCT 8812</strain>
    </source>
</reference>
<dbReference type="RefSeq" id="WP_108780913.1">
    <property type="nucleotide sequence ID" value="NZ_OMKW01000001.1"/>
</dbReference>
<sequence>MDTKPIPSLLIRTDASEEIGAGHLSRCLALATELRTHFADIRFLGHIPAMKLADLVKKSGFGLRTLTSPLASVIDDADAVIAYCAESDFQPDVVLTDHYDITAEWHDAIVEGLGAKIAVIDDLADRQQRCDLLIDQNFYLEQDRYAGLVPPEAVLLLGPRYAMLRPEFSQPSAAYEGLTKDIDVLVSFGGADQKQHTIRTIKALSQLVPSPAACIVVGAMTPGQDRIMELCNSAGFELHIQTSEMARLMHRSRAAFVACSSTVWELAMMGVPTIITESEPFQATLANDLEQAKLILRLSPIDDLNDSQLSEVLGEALAQTSTLEENASRIRQLMTGSDVYGARAVATQIAGLCARHGHA</sequence>
<dbReference type="InterPro" id="IPR020023">
    <property type="entry name" value="PseG"/>
</dbReference>
<dbReference type="SUPFAM" id="SSF53756">
    <property type="entry name" value="UDP-Glycosyltransferase/glycogen phosphorylase"/>
    <property type="match status" value="1"/>
</dbReference>
<evidence type="ECO:0000313" key="4">
    <source>
        <dbReference type="Proteomes" id="UP000244932"/>
    </source>
</evidence>
<dbReference type="OrthoDB" id="9788924at2"/>
<dbReference type="Proteomes" id="UP000244932">
    <property type="component" value="Unassembled WGS sequence"/>
</dbReference>
<protein>
    <submittedName>
        <fullName evidence="3">UDP-2,4-diacetamido-2,4, 6-trideoxy-beta-L-altropyranose hydrolase</fullName>
        <ecNumber evidence="3">3.6.1.57</ecNumber>
    </submittedName>
</protein>
<evidence type="ECO:0000256" key="1">
    <source>
        <dbReference type="PIRSR" id="PIRSR620023-1"/>
    </source>
</evidence>
<feature type="binding site" evidence="2">
    <location>
        <begin position="260"/>
        <end position="261"/>
    </location>
    <ligand>
        <name>substrate</name>
    </ligand>
</feature>
<gene>
    <name evidence="3" type="primary">pseG</name>
    <name evidence="3" type="ORF">POI8812_00482</name>
</gene>
<dbReference type="GO" id="GO:0016787">
    <property type="term" value="F:hydrolase activity"/>
    <property type="evidence" value="ECO:0007669"/>
    <property type="project" value="UniProtKB-KW"/>
</dbReference>
<evidence type="ECO:0000313" key="3">
    <source>
        <dbReference type="EMBL" id="SPF28184.1"/>
    </source>
</evidence>
<name>A0A2R8A7G6_9RHOB</name>
<dbReference type="Gene3D" id="3.40.50.2000">
    <property type="entry name" value="Glycogen Phosphorylase B"/>
    <property type="match status" value="1"/>
</dbReference>